<dbReference type="Proteomes" id="UP000593561">
    <property type="component" value="Unassembled WGS sequence"/>
</dbReference>
<feature type="domain" description="RNase H type-1" evidence="1">
    <location>
        <begin position="84"/>
        <end position="192"/>
    </location>
</feature>
<gene>
    <name evidence="2" type="ORF">Godav_025084</name>
</gene>
<keyword evidence="3" id="KW-1185">Reference proteome</keyword>
<dbReference type="CDD" id="cd06222">
    <property type="entry name" value="RNase_H_like"/>
    <property type="match status" value="1"/>
</dbReference>
<dbReference type="EMBL" id="JABFAC010241853">
    <property type="protein sequence ID" value="MBA0635433.1"/>
    <property type="molecule type" value="Genomic_DNA"/>
</dbReference>
<dbReference type="AlphaFoldDB" id="A0A7J8TBA4"/>
<comment type="caution">
    <text evidence="2">The sequence shown here is derived from an EMBL/GenBank/DDBJ whole genome shotgun (WGS) entry which is preliminary data.</text>
</comment>
<dbReference type="InterPro" id="IPR012337">
    <property type="entry name" value="RNaseH-like_sf"/>
</dbReference>
<dbReference type="Pfam" id="PF13456">
    <property type="entry name" value="RVT_3"/>
    <property type="match status" value="1"/>
</dbReference>
<dbReference type="InterPro" id="IPR002156">
    <property type="entry name" value="RNaseH_domain"/>
</dbReference>
<dbReference type="SUPFAM" id="SSF53098">
    <property type="entry name" value="Ribonuclease H-like"/>
    <property type="match status" value="1"/>
</dbReference>
<sequence length="218" mass="24912">MATIFHDFDRTCHRCEIGNETIIHALRDCPKARVVLSFGGLDGCLLDSPFESGIDWLEDATRLLDLKAFENLIIVLWNSWNGLGIGIIARDHDGFVLGSHAVFLDHKMDIEWAEVEALRERIMWARNNVTRALFEIDCASLVNRFKSRREDISIFGFRLKEIFGLLESFIDFKIEWVACLSNKVVDSLCKLAINKRCTFPFNMEYPSDIHGLVLANAC</sequence>
<dbReference type="InterPro" id="IPR052929">
    <property type="entry name" value="RNase_H-like_EbsB-rel"/>
</dbReference>
<dbReference type="PANTHER" id="PTHR47074:SF48">
    <property type="entry name" value="POLYNUCLEOTIDYL TRANSFERASE, RIBONUCLEASE H-LIKE SUPERFAMILY PROTEIN"/>
    <property type="match status" value="1"/>
</dbReference>
<evidence type="ECO:0000313" key="3">
    <source>
        <dbReference type="Proteomes" id="UP000593561"/>
    </source>
</evidence>
<evidence type="ECO:0000259" key="1">
    <source>
        <dbReference type="Pfam" id="PF13456"/>
    </source>
</evidence>
<dbReference type="GO" id="GO:0003676">
    <property type="term" value="F:nucleic acid binding"/>
    <property type="evidence" value="ECO:0007669"/>
    <property type="project" value="InterPro"/>
</dbReference>
<dbReference type="PANTHER" id="PTHR47074">
    <property type="entry name" value="BNAC02G40300D PROTEIN"/>
    <property type="match status" value="1"/>
</dbReference>
<evidence type="ECO:0000313" key="2">
    <source>
        <dbReference type="EMBL" id="MBA0635433.1"/>
    </source>
</evidence>
<protein>
    <recommendedName>
        <fullName evidence="1">RNase H type-1 domain-containing protein</fullName>
    </recommendedName>
</protein>
<dbReference type="Gene3D" id="3.30.420.10">
    <property type="entry name" value="Ribonuclease H-like superfamily/Ribonuclease H"/>
    <property type="match status" value="1"/>
</dbReference>
<dbReference type="InterPro" id="IPR036397">
    <property type="entry name" value="RNaseH_sf"/>
</dbReference>
<accession>A0A7J8TBA4</accession>
<organism evidence="2 3">
    <name type="scientific">Gossypium davidsonii</name>
    <name type="common">Davidson's cotton</name>
    <name type="synonym">Gossypium klotzschianum subsp. davidsonii</name>
    <dbReference type="NCBI Taxonomy" id="34287"/>
    <lineage>
        <taxon>Eukaryota</taxon>
        <taxon>Viridiplantae</taxon>
        <taxon>Streptophyta</taxon>
        <taxon>Embryophyta</taxon>
        <taxon>Tracheophyta</taxon>
        <taxon>Spermatophyta</taxon>
        <taxon>Magnoliopsida</taxon>
        <taxon>eudicotyledons</taxon>
        <taxon>Gunneridae</taxon>
        <taxon>Pentapetalae</taxon>
        <taxon>rosids</taxon>
        <taxon>malvids</taxon>
        <taxon>Malvales</taxon>
        <taxon>Malvaceae</taxon>
        <taxon>Malvoideae</taxon>
        <taxon>Gossypium</taxon>
    </lineage>
</organism>
<proteinExistence type="predicted"/>
<reference evidence="2 3" key="1">
    <citation type="journal article" date="2019" name="Genome Biol. Evol.">
        <title>Insights into the evolution of the New World diploid cottons (Gossypium, subgenus Houzingenia) based on genome sequencing.</title>
        <authorList>
            <person name="Grover C.E."/>
            <person name="Arick M.A. 2nd"/>
            <person name="Thrash A."/>
            <person name="Conover J.L."/>
            <person name="Sanders W.S."/>
            <person name="Peterson D.G."/>
            <person name="Frelichowski J.E."/>
            <person name="Scheffler J.A."/>
            <person name="Scheffler B.E."/>
            <person name="Wendel J.F."/>
        </authorList>
    </citation>
    <scope>NUCLEOTIDE SEQUENCE [LARGE SCALE GENOMIC DNA]</scope>
    <source>
        <strain evidence="2">27</strain>
        <tissue evidence="2">Leaf</tissue>
    </source>
</reference>
<dbReference type="GO" id="GO:0004523">
    <property type="term" value="F:RNA-DNA hybrid ribonuclease activity"/>
    <property type="evidence" value="ECO:0007669"/>
    <property type="project" value="InterPro"/>
</dbReference>
<dbReference type="InterPro" id="IPR044730">
    <property type="entry name" value="RNase_H-like_dom_plant"/>
</dbReference>
<name>A0A7J8TBA4_GOSDV</name>